<dbReference type="Pfam" id="PF00069">
    <property type="entry name" value="Pkinase"/>
    <property type="match status" value="1"/>
</dbReference>
<dbReference type="AlphaFoldDB" id="A0A0D2UB43"/>
<keyword evidence="13" id="KW-1185">Reference proteome</keyword>
<protein>
    <recommendedName>
        <fullName evidence="1">non-specific serine/threonine protein kinase</fullName>
        <ecNumber evidence="1">2.7.11.1</ecNumber>
    </recommendedName>
</protein>
<dbReference type="FunFam" id="1.10.510.10:FF:000571">
    <property type="entry name" value="Maternal embryonic leucine zipper kinase"/>
    <property type="match status" value="1"/>
</dbReference>
<evidence type="ECO:0000256" key="4">
    <source>
        <dbReference type="ARBA" id="ARBA00022741"/>
    </source>
</evidence>
<dbReference type="PANTHER" id="PTHR24346">
    <property type="entry name" value="MAP/MICROTUBULE AFFINITY-REGULATING KINASE"/>
    <property type="match status" value="1"/>
</dbReference>
<keyword evidence="3" id="KW-0808">Transferase</keyword>
<keyword evidence="5 12" id="KW-0418">Kinase</keyword>
<reference evidence="13" key="1">
    <citation type="submission" date="2011-02" db="EMBL/GenBank/DDBJ databases">
        <title>The Genome Sequence of Capsaspora owczarzaki ATCC 30864.</title>
        <authorList>
            <person name="Russ C."/>
            <person name="Cuomo C."/>
            <person name="Burger G."/>
            <person name="Gray M.W."/>
            <person name="Holland P.W.H."/>
            <person name="King N."/>
            <person name="Lang F.B.F."/>
            <person name="Roger A.J."/>
            <person name="Ruiz-Trillo I."/>
            <person name="Young S.K."/>
            <person name="Zeng Q."/>
            <person name="Gargeya S."/>
            <person name="Alvarado L."/>
            <person name="Berlin A."/>
            <person name="Chapman S.B."/>
            <person name="Chen Z."/>
            <person name="Freedman E."/>
            <person name="Gellesch M."/>
            <person name="Goldberg J."/>
            <person name="Griggs A."/>
            <person name="Gujja S."/>
            <person name="Heilman E."/>
            <person name="Heiman D."/>
            <person name="Howarth C."/>
            <person name="Mehta T."/>
            <person name="Neiman D."/>
            <person name="Pearson M."/>
            <person name="Roberts A."/>
            <person name="Saif S."/>
            <person name="Shea T."/>
            <person name="Shenoy N."/>
            <person name="Sisk P."/>
            <person name="Stolte C."/>
            <person name="Sykes S."/>
            <person name="White J."/>
            <person name="Yandava C."/>
            <person name="Haas B."/>
            <person name="Nusbaum C."/>
            <person name="Birren B."/>
        </authorList>
    </citation>
    <scope>NUCLEOTIDE SEQUENCE</scope>
    <source>
        <strain evidence="13">ATCC 30864</strain>
    </source>
</reference>
<evidence type="ECO:0000256" key="1">
    <source>
        <dbReference type="ARBA" id="ARBA00012513"/>
    </source>
</evidence>
<feature type="binding site" evidence="9">
    <location>
        <position position="65"/>
    </location>
    <ligand>
        <name>ATP</name>
        <dbReference type="ChEBI" id="CHEBI:30616"/>
    </ligand>
</feature>
<evidence type="ECO:0000313" key="13">
    <source>
        <dbReference type="Proteomes" id="UP000008743"/>
    </source>
</evidence>
<evidence type="ECO:0000256" key="5">
    <source>
        <dbReference type="ARBA" id="ARBA00022777"/>
    </source>
</evidence>
<feature type="region of interest" description="Disordered" evidence="10">
    <location>
        <begin position="424"/>
        <end position="453"/>
    </location>
</feature>
<dbReference type="PROSITE" id="PS00108">
    <property type="entry name" value="PROTEIN_KINASE_ST"/>
    <property type="match status" value="1"/>
</dbReference>
<dbReference type="GO" id="GO:0035556">
    <property type="term" value="P:intracellular signal transduction"/>
    <property type="evidence" value="ECO:0007669"/>
    <property type="project" value="TreeGrafter"/>
</dbReference>
<dbReference type="eggNOG" id="KOG0590">
    <property type="taxonomic scope" value="Eukaryota"/>
</dbReference>
<dbReference type="PANTHER" id="PTHR24346:SF107">
    <property type="entry name" value="SERINE_THREONINE-PROTEIN KINASE CHK1"/>
    <property type="match status" value="1"/>
</dbReference>
<evidence type="ECO:0000313" key="12">
    <source>
        <dbReference type="EMBL" id="KJE92271.1"/>
    </source>
</evidence>
<evidence type="ECO:0000256" key="2">
    <source>
        <dbReference type="ARBA" id="ARBA00022527"/>
    </source>
</evidence>
<dbReference type="GO" id="GO:0004674">
    <property type="term" value="F:protein serine/threonine kinase activity"/>
    <property type="evidence" value="ECO:0007669"/>
    <property type="project" value="UniProtKB-KW"/>
</dbReference>
<dbReference type="STRING" id="595528.A0A0D2UB43"/>
<evidence type="ECO:0000256" key="3">
    <source>
        <dbReference type="ARBA" id="ARBA00022679"/>
    </source>
</evidence>
<sequence>MSSDNTWQQTVSAATVLASDRPSSSSSNPALALGDYTLCELLGEGAFAKVHLGVHKITGERVAVKVMSNKHLQEARKEIGVHSMLKHRHIISFKHIYSSLTSIYLVLEYAAGGELFHLIDPEVGISAASAKFTFHQILLGIEYLHSMGVVHRDIKPENIFLDGVGNVKIGDFGLATLFRHDGTERVLTTRCGSPPYIPPEVAAGVPYRGPPADVWSCGVVLVALLVGALPWSEPTLACPHFVNWYNGITTVGVWTRLPTDVISLIQSILCIDPLKRITVAAIKQHPWYTQVTPVSRQATDDMFSQRFDAVAALDLDLDDSLDLPSSDPSQGSFSASHKKRPSHFGSQPVRKPEQLSQQVPHRPLFSPPGPASPAAHIHKRERTDVASTNPETRTVAWDHSTHLAYSRDDLDLGSAEVNSKAWALIGDSDPGDGPNNSQPSDSTPGYGTQGTQASLISRKTTRYLAKASLNDLLTEIQTVLPKLSLKRHNTQKHQVILEKMHRDEPLRIVVRLMPMTNRTVLIDFARLTGDGFEFMRCVKLLHGAIKHFLVPDL</sequence>
<evidence type="ECO:0000256" key="6">
    <source>
        <dbReference type="ARBA" id="ARBA00022840"/>
    </source>
</evidence>
<dbReference type="OrthoDB" id="539158at2759"/>
<keyword evidence="2" id="KW-0723">Serine/threonine-protein kinase</keyword>
<dbReference type="Proteomes" id="UP000008743">
    <property type="component" value="Unassembled WGS sequence"/>
</dbReference>
<gene>
    <name evidence="12" type="ORF">CAOG_003272</name>
</gene>
<dbReference type="PhylomeDB" id="A0A0D2UB43"/>
<dbReference type="PROSITE" id="PS00107">
    <property type="entry name" value="PROTEIN_KINASE_ATP"/>
    <property type="match status" value="1"/>
</dbReference>
<proteinExistence type="predicted"/>
<dbReference type="GO" id="GO:0005737">
    <property type="term" value="C:cytoplasm"/>
    <property type="evidence" value="ECO:0007669"/>
    <property type="project" value="TreeGrafter"/>
</dbReference>
<dbReference type="InParanoid" id="A0A0D2UB43"/>
<keyword evidence="6 9" id="KW-0067">ATP-binding</keyword>
<evidence type="ECO:0000256" key="7">
    <source>
        <dbReference type="ARBA" id="ARBA00047899"/>
    </source>
</evidence>
<feature type="compositionally biased region" description="Polar residues" evidence="10">
    <location>
        <begin position="434"/>
        <end position="453"/>
    </location>
</feature>
<dbReference type="SUPFAM" id="SSF56112">
    <property type="entry name" value="Protein kinase-like (PK-like)"/>
    <property type="match status" value="1"/>
</dbReference>
<keyword evidence="4 9" id="KW-0547">Nucleotide-binding</keyword>
<evidence type="ECO:0000256" key="9">
    <source>
        <dbReference type="PROSITE-ProRule" id="PRU10141"/>
    </source>
</evidence>
<organism evidence="12 13">
    <name type="scientific">Capsaspora owczarzaki (strain ATCC 30864)</name>
    <dbReference type="NCBI Taxonomy" id="595528"/>
    <lineage>
        <taxon>Eukaryota</taxon>
        <taxon>Filasterea</taxon>
        <taxon>Capsaspora</taxon>
    </lineage>
</organism>
<name>A0A0D2UB43_CAPO3</name>
<dbReference type="InterPro" id="IPR008271">
    <property type="entry name" value="Ser/Thr_kinase_AS"/>
</dbReference>
<dbReference type="SMART" id="SM00220">
    <property type="entry name" value="S_TKc"/>
    <property type="match status" value="1"/>
</dbReference>
<dbReference type="EC" id="2.7.11.1" evidence="1"/>
<comment type="catalytic activity">
    <reaction evidence="7">
        <text>L-threonyl-[protein] + ATP = O-phospho-L-threonyl-[protein] + ADP + H(+)</text>
        <dbReference type="Rhea" id="RHEA:46608"/>
        <dbReference type="Rhea" id="RHEA-COMP:11060"/>
        <dbReference type="Rhea" id="RHEA-COMP:11605"/>
        <dbReference type="ChEBI" id="CHEBI:15378"/>
        <dbReference type="ChEBI" id="CHEBI:30013"/>
        <dbReference type="ChEBI" id="CHEBI:30616"/>
        <dbReference type="ChEBI" id="CHEBI:61977"/>
        <dbReference type="ChEBI" id="CHEBI:456216"/>
        <dbReference type="EC" id="2.7.11.1"/>
    </reaction>
</comment>
<dbReference type="InterPro" id="IPR000719">
    <property type="entry name" value="Prot_kinase_dom"/>
</dbReference>
<evidence type="ECO:0000259" key="11">
    <source>
        <dbReference type="PROSITE" id="PS50011"/>
    </source>
</evidence>
<dbReference type="RefSeq" id="XP_004364111.2">
    <property type="nucleotide sequence ID" value="XM_004364054.2"/>
</dbReference>
<dbReference type="InterPro" id="IPR017441">
    <property type="entry name" value="Protein_kinase_ATP_BS"/>
</dbReference>
<evidence type="ECO:0000256" key="8">
    <source>
        <dbReference type="ARBA" id="ARBA00048679"/>
    </source>
</evidence>
<dbReference type="GO" id="GO:0005524">
    <property type="term" value="F:ATP binding"/>
    <property type="evidence" value="ECO:0007669"/>
    <property type="project" value="UniProtKB-UniRule"/>
</dbReference>
<accession>A0A0D2UB43</accession>
<dbReference type="Gene3D" id="1.10.510.10">
    <property type="entry name" value="Transferase(Phosphotransferase) domain 1"/>
    <property type="match status" value="1"/>
</dbReference>
<feature type="region of interest" description="Disordered" evidence="10">
    <location>
        <begin position="324"/>
        <end position="393"/>
    </location>
</feature>
<dbReference type="PROSITE" id="PS50011">
    <property type="entry name" value="PROTEIN_KINASE_DOM"/>
    <property type="match status" value="1"/>
</dbReference>
<dbReference type="FunFam" id="3.30.200.20:FF:000042">
    <property type="entry name" value="Aurora kinase A"/>
    <property type="match status" value="1"/>
</dbReference>
<comment type="catalytic activity">
    <reaction evidence="8">
        <text>L-seryl-[protein] + ATP = O-phospho-L-seryl-[protein] + ADP + H(+)</text>
        <dbReference type="Rhea" id="RHEA:17989"/>
        <dbReference type="Rhea" id="RHEA-COMP:9863"/>
        <dbReference type="Rhea" id="RHEA-COMP:11604"/>
        <dbReference type="ChEBI" id="CHEBI:15378"/>
        <dbReference type="ChEBI" id="CHEBI:29999"/>
        <dbReference type="ChEBI" id="CHEBI:30616"/>
        <dbReference type="ChEBI" id="CHEBI:83421"/>
        <dbReference type="ChEBI" id="CHEBI:456216"/>
        <dbReference type="EC" id="2.7.11.1"/>
    </reaction>
</comment>
<evidence type="ECO:0000256" key="10">
    <source>
        <dbReference type="SAM" id="MobiDB-lite"/>
    </source>
</evidence>
<dbReference type="InterPro" id="IPR011009">
    <property type="entry name" value="Kinase-like_dom_sf"/>
</dbReference>
<dbReference type="EMBL" id="KE346363">
    <property type="protein sequence ID" value="KJE92271.1"/>
    <property type="molecule type" value="Genomic_DNA"/>
</dbReference>
<feature type="domain" description="Protein kinase" evidence="11">
    <location>
        <begin position="36"/>
        <end position="288"/>
    </location>
</feature>